<accession>A0A0K8SIL5</accession>
<organism evidence="1">
    <name type="scientific">Lygus hesperus</name>
    <name type="common">Western plant bug</name>
    <dbReference type="NCBI Taxonomy" id="30085"/>
    <lineage>
        <taxon>Eukaryota</taxon>
        <taxon>Metazoa</taxon>
        <taxon>Ecdysozoa</taxon>
        <taxon>Arthropoda</taxon>
        <taxon>Hexapoda</taxon>
        <taxon>Insecta</taxon>
        <taxon>Pterygota</taxon>
        <taxon>Neoptera</taxon>
        <taxon>Paraneoptera</taxon>
        <taxon>Hemiptera</taxon>
        <taxon>Heteroptera</taxon>
        <taxon>Panheteroptera</taxon>
        <taxon>Cimicomorpha</taxon>
        <taxon>Miridae</taxon>
        <taxon>Mirini</taxon>
        <taxon>Lygus</taxon>
    </lineage>
</organism>
<name>A0A0K8SIL5_LYGHE</name>
<dbReference type="EMBL" id="GBRD01012697">
    <property type="protein sequence ID" value="JAG53127.1"/>
    <property type="molecule type" value="Transcribed_RNA"/>
</dbReference>
<reference evidence="1" key="1">
    <citation type="submission" date="2014-09" db="EMBL/GenBank/DDBJ databases">
        <authorList>
            <person name="Magalhaes I.L.F."/>
            <person name="Oliveira U."/>
            <person name="Santos F.R."/>
            <person name="Vidigal T.H.D.A."/>
            <person name="Brescovit A.D."/>
            <person name="Santos A.J."/>
        </authorList>
    </citation>
    <scope>NUCLEOTIDE SEQUENCE</scope>
</reference>
<dbReference type="AlphaFoldDB" id="A0A0K8SIL5"/>
<feature type="non-terminal residue" evidence="1">
    <location>
        <position position="1"/>
    </location>
</feature>
<sequence length="114" mass="13220">PNWIPWFQNVMDPKPKSFYKNIARLRSGVCCTNEYLHKINKSDTPQCRSCGHIVENTEHLILDCPEFDGPRERLFTKIRDKVMHPMNLDTIIGCGLVSVYNSVHDFLTESNIKL</sequence>
<protein>
    <recommendedName>
        <fullName evidence="2">Reverse transcriptase zinc-binding domain-containing protein</fullName>
    </recommendedName>
</protein>
<evidence type="ECO:0008006" key="2">
    <source>
        <dbReference type="Google" id="ProtNLM"/>
    </source>
</evidence>
<proteinExistence type="predicted"/>
<evidence type="ECO:0000313" key="1">
    <source>
        <dbReference type="EMBL" id="JAG53127.1"/>
    </source>
</evidence>